<evidence type="ECO:0000259" key="7">
    <source>
        <dbReference type="PROSITE" id="PS51462"/>
    </source>
</evidence>
<evidence type="ECO:0000256" key="2">
    <source>
        <dbReference type="ARBA" id="ARBA00001946"/>
    </source>
</evidence>
<dbReference type="PANTHER" id="PTHR12992:SF11">
    <property type="entry name" value="MITOCHONDRIAL COENZYME A DIPHOSPHATASE NUDT8"/>
    <property type="match status" value="1"/>
</dbReference>
<dbReference type="EMBL" id="QVEP01000009">
    <property type="protein sequence ID" value="RGB80746.1"/>
    <property type="molecule type" value="Genomic_DNA"/>
</dbReference>
<accession>A0A3E2TQ83</accession>
<protein>
    <submittedName>
        <fullName evidence="8">CoA pyrophosphatase</fullName>
    </submittedName>
</protein>
<evidence type="ECO:0000256" key="1">
    <source>
        <dbReference type="ARBA" id="ARBA00001936"/>
    </source>
</evidence>
<keyword evidence="5" id="KW-0460">Magnesium</keyword>
<reference evidence="8 9" key="1">
    <citation type="submission" date="2018-08" db="EMBL/GenBank/DDBJ databases">
        <title>A genome reference for cultivated species of the human gut microbiota.</title>
        <authorList>
            <person name="Zou Y."/>
            <person name="Xue W."/>
            <person name="Luo G."/>
        </authorList>
    </citation>
    <scope>NUCLEOTIDE SEQUENCE [LARGE SCALE GENOMIC DNA]</scope>
    <source>
        <strain evidence="8 9">AF45-17</strain>
    </source>
</reference>
<evidence type="ECO:0000313" key="8">
    <source>
        <dbReference type="EMBL" id="RGB80746.1"/>
    </source>
</evidence>
<comment type="cofactor">
    <cofactor evidence="2">
        <name>Mg(2+)</name>
        <dbReference type="ChEBI" id="CHEBI:18420"/>
    </cofactor>
</comment>
<dbReference type="CDD" id="cd03426">
    <property type="entry name" value="NUDIX_CoAse_Nudt7"/>
    <property type="match status" value="1"/>
</dbReference>
<evidence type="ECO:0000256" key="3">
    <source>
        <dbReference type="ARBA" id="ARBA00022723"/>
    </source>
</evidence>
<dbReference type="Gene3D" id="3.90.79.10">
    <property type="entry name" value="Nucleoside Triphosphate Pyrophosphohydrolase"/>
    <property type="match status" value="1"/>
</dbReference>
<evidence type="ECO:0000313" key="9">
    <source>
        <dbReference type="Proteomes" id="UP000260773"/>
    </source>
</evidence>
<organism evidence="8 9">
    <name type="scientific">Coprococcus catus</name>
    <dbReference type="NCBI Taxonomy" id="116085"/>
    <lineage>
        <taxon>Bacteria</taxon>
        <taxon>Bacillati</taxon>
        <taxon>Bacillota</taxon>
        <taxon>Clostridia</taxon>
        <taxon>Lachnospirales</taxon>
        <taxon>Lachnospiraceae</taxon>
        <taxon>Coprococcus</taxon>
    </lineage>
</organism>
<proteinExistence type="predicted"/>
<evidence type="ECO:0000256" key="5">
    <source>
        <dbReference type="ARBA" id="ARBA00022842"/>
    </source>
</evidence>
<sequence length="210" mass="24342">MFETLKGRIPKSIDEDEYRKFAVMVALLKQEDGLHVVFEKRAGGLKRQPGEICLPGGARDGNESSETNAIRETMEELKVSREQIHMIAQMDTLYTAYDNKVSVYLCELTDYEMTYNKDEVAEIFTVPLKFFMETEPAAYVNTVRLLPPDNFPYEQIPGGRNYHWRDGHKKVYFYYYKDWIIWGLTAYVLRGVMRTLKAELPGIECGNLVV</sequence>
<dbReference type="RefSeq" id="WP_015513766.1">
    <property type="nucleotide sequence ID" value="NZ_JAQDKA010000017.1"/>
</dbReference>
<dbReference type="Proteomes" id="UP000260773">
    <property type="component" value="Unassembled WGS sequence"/>
</dbReference>
<comment type="cofactor">
    <cofactor evidence="1">
        <name>Mn(2+)</name>
        <dbReference type="ChEBI" id="CHEBI:29035"/>
    </cofactor>
</comment>
<feature type="domain" description="Nudix hydrolase" evidence="7">
    <location>
        <begin position="18"/>
        <end position="152"/>
    </location>
</feature>
<dbReference type="PROSITE" id="PS51462">
    <property type="entry name" value="NUDIX"/>
    <property type="match status" value="1"/>
</dbReference>
<keyword evidence="6" id="KW-0464">Manganese</keyword>
<dbReference type="PANTHER" id="PTHR12992">
    <property type="entry name" value="NUDIX HYDROLASE"/>
    <property type="match status" value="1"/>
</dbReference>
<dbReference type="InterPro" id="IPR000086">
    <property type="entry name" value="NUDIX_hydrolase_dom"/>
</dbReference>
<dbReference type="GO" id="GO:0046872">
    <property type="term" value="F:metal ion binding"/>
    <property type="evidence" value="ECO:0007669"/>
    <property type="project" value="UniProtKB-KW"/>
</dbReference>
<dbReference type="InterPro" id="IPR015797">
    <property type="entry name" value="NUDIX_hydrolase-like_dom_sf"/>
</dbReference>
<dbReference type="AlphaFoldDB" id="A0A3E2TQ83"/>
<dbReference type="InterPro" id="IPR045121">
    <property type="entry name" value="CoAse"/>
</dbReference>
<dbReference type="GO" id="GO:0010945">
    <property type="term" value="F:coenzyme A diphosphatase activity"/>
    <property type="evidence" value="ECO:0007669"/>
    <property type="project" value="InterPro"/>
</dbReference>
<comment type="caution">
    <text evidence="8">The sequence shown here is derived from an EMBL/GenBank/DDBJ whole genome shotgun (WGS) entry which is preliminary data.</text>
</comment>
<evidence type="ECO:0000256" key="6">
    <source>
        <dbReference type="ARBA" id="ARBA00023211"/>
    </source>
</evidence>
<keyword evidence="4" id="KW-0378">Hydrolase</keyword>
<keyword evidence="3" id="KW-0479">Metal-binding</keyword>
<evidence type="ECO:0000256" key="4">
    <source>
        <dbReference type="ARBA" id="ARBA00022801"/>
    </source>
</evidence>
<name>A0A3E2TQ83_9FIRM</name>
<gene>
    <name evidence="8" type="ORF">DW070_05525</name>
</gene>
<dbReference type="Pfam" id="PF00293">
    <property type="entry name" value="NUDIX"/>
    <property type="match status" value="1"/>
</dbReference>
<dbReference type="SUPFAM" id="SSF55811">
    <property type="entry name" value="Nudix"/>
    <property type="match status" value="1"/>
</dbReference>